<protein>
    <submittedName>
        <fullName evidence="13">G protein-coupled receptor 83</fullName>
    </submittedName>
</protein>
<feature type="transmembrane region" description="Helical" evidence="10">
    <location>
        <begin position="75"/>
        <end position="97"/>
    </location>
</feature>
<keyword evidence="9" id="KW-0807">Transducer</keyword>
<dbReference type="InParanoid" id="G3ULV1"/>
<dbReference type="InterPro" id="IPR000611">
    <property type="entry name" value="NPY_rcpt"/>
</dbReference>
<feature type="transmembrane region" description="Helical" evidence="10">
    <location>
        <begin position="255"/>
        <end position="275"/>
    </location>
</feature>
<dbReference type="GO" id="GO:0007631">
    <property type="term" value="P:feeding behavior"/>
    <property type="evidence" value="ECO:0007669"/>
    <property type="project" value="Ensembl"/>
</dbReference>
<name>G3ULV1_LOXAF</name>
<feature type="transmembrane region" description="Helical" evidence="10">
    <location>
        <begin position="395"/>
        <end position="417"/>
    </location>
</feature>
<dbReference type="SMART" id="SM01381">
    <property type="entry name" value="7TM_GPCR_Srsx"/>
    <property type="match status" value="1"/>
</dbReference>
<dbReference type="SUPFAM" id="SSF81321">
    <property type="entry name" value="Family A G protein-coupled receptor-like"/>
    <property type="match status" value="1"/>
</dbReference>
<dbReference type="Pfam" id="PF00001">
    <property type="entry name" value="7tm_1"/>
    <property type="match status" value="2"/>
</dbReference>
<evidence type="ECO:0000256" key="3">
    <source>
        <dbReference type="ARBA" id="ARBA00022475"/>
    </source>
</evidence>
<dbReference type="CDD" id="cd15389">
    <property type="entry name" value="7tmA_GPR83"/>
    <property type="match status" value="1"/>
</dbReference>
<keyword evidence="4 10" id="KW-0812">Transmembrane</keyword>
<reference evidence="13" key="2">
    <citation type="submission" date="2025-08" db="UniProtKB">
        <authorList>
            <consortium name="Ensembl"/>
        </authorList>
    </citation>
    <scope>IDENTIFICATION</scope>
    <source>
        <strain evidence="13">Isolate ISIS603380</strain>
    </source>
</reference>
<dbReference type="Ensembl" id="ENSLAFT00000032236.1">
    <property type="protein sequence ID" value="ENSLAFP00000028810.1"/>
    <property type="gene ID" value="ENSLAFG00000016367.2"/>
</dbReference>
<dbReference type="GO" id="GO:0007200">
    <property type="term" value="P:phospholipase C-activating G protein-coupled receptor signaling pathway"/>
    <property type="evidence" value="ECO:0007669"/>
    <property type="project" value="Ensembl"/>
</dbReference>
<evidence type="ECO:0000256" key="5">
    <source>
        <dbReference type="ARBA" id="ARBA00022989"/>
    </source>
</evidence>
<dbReference type="InterPro" id="IPR017452">
    <property type="entry name" value="GPCR_Rhodpsn_7TM"/>
</dbReference>
<keyword evidence="3" id="KW-1003">Cell membrane</keyword>
<evidence type="ECO:0000256" key="1">
    <source>
        <dbReference type="ARBA" id="ARBA00004651"/>
    </source>
</evidence>
<dbReference type="AlphaFoldDB" id="G3ULV1"/>
<feature type="domain" description="G-protein coupled receptors family 1 profile" evidence="12">
    <location>
        <begin position="88"/>
        <end position="414"/>
    </location>
</feature>
<dbReference type="GO" id="GO:0097730">
    <property type="term" value="C:non-motile cilium"/>
    <property type="evidence" value="ECO:0007669"/>
    <property type="project" value="Ensembl"/>
</dbReference>
<evidence type="ECO:0000313" key="14">
    <source>
        <dbReference type="Proteomes" id="UP000007646"/>
    </source>
</evidence>
<dbReference type="STRING" id="9785.ENSLAFP00000028810"/>
<keyword evidence="8" id="KW-0675">Receptor</keyword>
<reference evidence="13 14" key="1">
    <citation type="submission" date="2009-06" db="EMBL/GenBank/DDBJ databases">
        <title>The Genome Sequence of Loxodonta africana (African elephant).</title>
        <authorList>
            <person name="Di Palma F."/>
            <person name="Heiman D."/>
            <person name="Young S."/>
            <person name="Johnson J."/>
            <person name="Lander E.S."/>
            <person name="Lindblad-Toh K."/>
        </authorList>
    </citation>
    <scope>NUCLEOTIDE SEQUENCE [LARGE SCALE GENOMIC DNA]</scope>
    <source>
        <strain evidence="13 14">Isolate ISIS603380</strain>
    </source>
</reference>
<feature type="signal peptide" evidence="11">
    <location>
        <begin position="1"/>
        <end position="16"/>
    </location>
</feature>
<evidence type="ECO:0000259" key="12">
    <source>
        <dbReference type="PROSITE" id="PS50262"/>
    </source>
</evidence>
<dbReference type="PRINTS" id="PR01012">
    <property type="entry name" value="NRPEPTIDEYR"/>
</dbReference>
<comment type="similarity">
    <text evidence="2">Belongs to the G-protein coupled receptor 1 family.</text>
</comment>
<evidence type="ECO:0000256" key="2">
    <source>
        <dbReference type="ARBA" id="ARBA00010663"/>
    </source>
</evidence>
<feature type="transmembrane region" description="Helical" evidence="10">
    <location>
        <begin position="362"/>
        <end position="383"/>
    </location>
</feature>
<dbReference type="GO" id="GO:0051384">
    <property type="term" value="P:response to glucocorticoid"/>
    <property type="evidence" value="ECO:0007669"/>
    <property type="project" value="Ensembl"/>
</dbReference>
<feature type="transmembrane region" description="Helical" evidence="10">
    <location>
        <begin position="310"/>
        <end position="329"/>
    </location>
</feature>
<organism evidence="13 14">
    <name type="scientific">Loxodonta africana</name>
    <name type="common">African elephant</name>
    <dbReference type="NCBI Taxonomy" id="9785"/>
    <lineage>
        <taxon>Eukaryota</taxon>
        <taxon>Metazoa</taxon>
        <taxon>Chordata</taxon>
        <taxon>Craniata</taxon>
        <taxon>Vertebrata</taxon>
        <taxon>Euteleostomi</taxon>
        <taxon>Mammalia</taxon>
        <taxon>Eutheria</taxon>
        <taxon>Afrotheria</taxon>
        <taxon>Proboscidea</taxon>
        <taxon>Elephantidae</taxon>
        <taxon>Loxodonta</taxon>
    </lineage>
</organism>
<keyword evidence="14" id="KW-1185">Reference proteome</keyword>
<evidence type="ECO:0000256" key="9">
    <source>
        <dbReference type="ARBA" id="ARBA00023224"/>
    </source>
</evidence>
<dbReference type="PROSITE" id="PS50262">
    <property type="entry name" value="G_PROTEIN_RECEP_F1_2"/>
    <property type="match status" value="1"/>
</dbReference>
<keyword evidence="6" id="KW-0297">G-protein coupled receptor</keyword>
<reference evidence="13" key="3">
    <citation type="submission" date="2025-09" db="UniProtKB">
        <authorList>
            <consortium name="Ensembl"/>
        </authorList>
    </citation>
    <scope>IDENTIFICATION</scope>
    <source>
        <strain evidence="13">Isolate ISIS603380</strain>
    </source>
</reference>
<evidence type="ECO:0000256" key="11">
    <source>
        <dbReference type="SAM" id="SignalP"/>
    </source>
</evidence>
<comment type="subcellular location">
    <subcellularLocation>
        <location evidence="1">Cell membrane</location>
        <topology evidence="1">Multi-pass membrane protein</topology>
    </subcellularLocation>
</comment>
<proteinExistence type="inferred from homology"/>
<dbReference type="PANTHER" id="PTHR24238">
    <property type="entry name" value="G-PROTEIN COUPLED RECEPTOR"/>
    <property type="match status" value="1"/>
</dbReference>
<keyword evidence="7 10" id="KW-0472">Membrane</keyword>
<dbReference type="eggNOG" id="KOG3656">
    <property type="taxonomic scope" value="Eukaryota"/>
</dbReference>
<keyword evidence="5 10" id="KW-1133">Transmembrane helix</keyword>
<feature type="transmembrane region" description="Helical" evidence="10">
    <location>
        <begin position="109"/>
        <end position="129"/>
    </location>
</feature>
<dbReference type="GeneTree" id="ENSGT00940000154336"/>
<dbReference type="GO" id="GO:0005886">
    <property type="term" value="C:plasma membrane"/>
    <property type="evidence" value="ECO:0007669"/>
    <property type="project" value="UniProtKB-SubCell"/>
</dbReference>
<keyword evidence="11" id="KW-0732">Signal</keyword>
<evidence type="ECO:0000256" key="4">
    <source>
        <dbReference type="ARBA" id="ARBA00022692"/>
    </source>
</evidence>
<evidence type="ECO:0000256" key="8">
    <source>
        <dbReference type="ARBA" id="ARBA00023170"/>
    </source>
</evidence>
<feature type="transmembrane region" description="Helical" evidence="10">
    <location>
        <begin position="149"/>
        <end position="167"/>
    </location>
</feature>
<evidence type="ECO:0000256" key="6">
    <source>
        <dbReference type="ARBA" id="ARBA00023040"/>
    </source>
</evidence>
<dbReference type="GO" id="GO:0004983">
    <property type="term" value="F:neuropeptide Y receptor activity"/>
    <property type="evidence" value="ECO:0007669"/>
    <property type="project" value="InterPro"/>
</dbReference>
<dbReference type="PANTHER" id="PTHR24238:SF57">
    <property type="entry name" value="G-PROTEIN COUPLED RECEPTOR 83"/>
    <property type="match status" value="1"/>
</dbReference>
<dbReference type="FunCoup" id="G3ULV1">
    <property type="interactions" value="148"/>
</dbReference>
<sequence>MLPHFLLLCLLHSVQATELPESRGDNQSLEAALAAPNASHFFSWNNYTFSDWQNFVGRRRYGAESQNPTVKALLIVAYSFIIVFSLFGNVLVCHVIFKNQRMHSATSLFIVNLAVADIMITLLNTPFTLVRFVNSTWVFGKGMCHISRFAQYCSLHVSALTLTAIAVDRHQVRVPTPTLCPALALLSRGLLGSLTAVGVLKSPTITYLPCSAVTTELRLPGFSFASKLLQPVMHGLLVFQVIMHPLKPRISITKGVIYIIIIWTMATFFSLPHAICQKLFTFKYSEEIVRSLCLPDFPEPADLFWKYLDLATFILLYILPLLIISVAYARVAKKLWLCNTIGDVTTEQYLALRRKKKKTIKMLMLVVVLFALCWFPLNCYVLLLSSKVIRTNNAIYFAFHWFAMSSTCYNPFIYCWLNENFRVELKALLSMCQRLPKPQEDRPPSPIPSFRVAWTEKSNGRRAPLANNLPPSSHFQPGKSDLLSVEPIVAMS</sequence>
<dbReference type="InterPro" id="IPR000276">
    <property type="entry name" value="GPCR_Rhodpsn"/>
</dbReference>
<dbReference type="Gene3D" id="1.20.1070.10">
    <property type="entry name" value="Rhodopsin 7-helix transmembrane proteins"/>
    <property type="match status" value="1"/>
</dbReference>
<evidence type="ECO:0000313" key="13">
    <source>
        <dbReference type="Ensembl" id="ENSLAFP00000028810.1"/>
    </source>
</evidence>
<gene>
    <name evidence="13" type="primary">GPR83</name>
</gene>
<dbReference type="Proteomes" id="UP000007646">
    <property type="component" value="Unassembled WGS sequence"/>
</dbReference>
<dbReference type="PRINTS" id="PR00237">
    <property type="entry name" value="GPCRRHODOPSN"/>
</dbReference>
<evidence type="ECO:0000256" key="7">
    <source>
        <dbReference type="ARBA" id="ARBA00023136"/>
    </source>
</evidence>
<feature type="chain" id="PRO_5003456664" evidence="11">
    <location>
        <begin position="17"/>
        <end position="492"/>
    </location>
</feature>
<evidence type="ECO:0000256" key="10">
    <source>
        <dbReference type="SAM" id="Phobius"/>
    </source>
</evidence>
<accession>G3ULV1</accession>
<dbReference type="OMA" id="IYISVIW"/>